<sequence>MIVDLRMRDEALIPGHTDQGAYRSLLFVGASLPVWLQCIRNGRLALFRCSDADIQRVRAQIFSVFFST</sequence>
<accession>A0ABW9CRS8</accession>
<gene>
    <name evidence="1" type="ORF">PQR08_27930</name>
</gene>
<dbReference type="RefSeq" id="WP_408163023.1">
    <property type="nucleotide sequence ID" value="NZ_JAQQDB010000032.1"/>
</dbReference>
<evidence type="ECO:0000313" key="1">
    <source>
        <dbReference type="EMBL" id="MFM0521266.1"/>
    </source>
</evidence>
<keyword evidence="2" id="KW-1185">Reference proteome</keyword>
<dbReference type="EMBL" id="JAQQDB010000032">
    <property type="protein sequence ID" value="MFM0521266.1"/>
    <property type="molecule type" value="Genomic_DNA"/>
</dbReference>
<organism evidence="1 2">
    <name type="scientific">Caballeronia jiangsuensis</name>
    <dbReference type="NCBI Taxonomy" id="1458357"/>
    <lineage>
        <taxon>Bacteria</taxon>
        <taxon>Pseudomonadati</taxon>
        <taxon>Pseudomonadota</taxon>
        <taxon>Betaproteobacteria</taxon>
        <taxon>Burkholderiales</taxon>
        <taxon>Burkholderiaceae</taxon>
        <taxon>Caballeronia</taxon>
    </lineage>
</organism>
<reference evidence="1 2" key="1">
    <citation type="journal article" date="2024" name="Chem. Sci.">
        <title>Discovery of megapolipeptins by genome mining of a Burkholderiales bacteria collection.</title>
        <authorList>
            <person name="Paulo B.S."/>
            <person name="Recchia M.J.J."/>
            <person name="Lee S."/>
            <person name="Fergusson C.H."/>
            <person name="Romanowski S.B."/>
            <person name="Hernandez A."/>
            <person name="Krull N."/>
            <person name="Liu D.Y."/>
            <person name="Cavanagh H."/>
            <person name="Bos A."/>
            <person name="Gray C.A."/>
            <person name="Murphy B.T."/>
            <person name="Linington R.G."/>
            <person name="Eustaquio A.S."/>
        </authorList>
    </citation>
    <scope>NUCLEOTIDE SEQUENCE [LARGE SCALE GENOMIC DNA]</scope>
    <source>
        <strain evidence="1 2">RL17-374-BIF-D</strain>
    </source>
</reference>
<protein>
    <submittedName>
        <fullName evidence="1">Uncharacterized protein</fullName>
    </submittedName>
</protein>
<dbReference type="Proteomes" id="UP001629462">
    <property type="component" value="Unassembled WGS sequence"/>
</dbReference>
<proteinExistence type="predicted"/>
<evidence type="ECO:0000313" key="2">
    <source>
        <dbReference type="Proteomes" id="UP001629462"/>
    </source>
</evidence>
<name>A0ABW9CRS8_9BURK</name>
<comment type="caution">
    <text evidence="1">The sequence shown here is derived from an EMBL/GenBank/DDBJ whole genome shotgun (WGS) entry which is preliminary data.</text>
</comment>